<dbReference type="SUPFAM" id="SSF56112">
    <property type="entry name" value="Protein kinase-like (PK-like)"/>
    <property type="match status" value="1"/>
</dbReference>
<feature type="region of interest" description="Disordered" evidence="10">
    <location>
        <begin position="666"/>
        <end position="735"/>
    </location>
</feature>
<keyword evidence="4 9" id="KW-0547">Nucleotide-binding</keyword>
<dbReference type="InterPro" id="IPR000719">
    <property type="entry name" value="Prot_kinase_dom"/>
</dbReference>
<evidence type="ECO:0000256" key="5">
    <source>
        <dbReference type="ARBA" id="ARBA00022777"/>
    </source>
</evidence>
<proteinExistence type="predicted"/>
<feature type="region of interest" description="Disordered" evidence="10">
    <location>
        <begin position="747"/>
        <end position="785"/>
    </location>
</feature>
<evidence type="ECO:0000256" key="9">
    <source>
        <dbReference type="PROSITE-ProRule" id="PRU10141"/>
    </source>
</evidence>
<feature type="domain" description="Protein kinase" evidence="11">
    <location>
        <begin position="4"/>
        <end position="289"/>
    </location>
</feature>
<name>A0A2K3E864_CHLRE</name>
<evidence type="ECO:0000256" key="1">
    <source>
        <dbReference type="ARBA" id="ARBA00012425"/>
    </source>
</evidence>
<feature type="region of interest" description="Disordered" evidence="10">
    <location>
        <begin position="1128"/>
        <end position="1149"/>
    </location>
</feature>
<feature type="compositionally biased region" description="Gly residues" evidence="10">
    <location>
        <begin position="609"/>
        <end position="628"/>
    </location>
</feature>
<feature type="compositionally biased region" description="Low complexity" evidence="10">
    <location>
        <begin position="845"/>
        <end position="871"/>
    </location>
</feature>
<evidence type="ECO:0000256" key="6">
    <source>
        <dbReference type="ARBA" id="ARBA00022840"/>
    </source>
</evidence>
<reference evidence="12 13" key="1">
    <citation type="journal article" date="2007" name="Science">
        <title>The Chlamydomonas genome reveals the evolution of key animal and plant functions.</title>
        <authorList>
            <person name="Merchant S.S."/>
            <person name="Prochnik S.E."/>
            <person name="Vallon O."/>
            <person name="Harris E.H."/>
            <person name="Karpowicz S.J."/>
            <person name="Witman G.B."/>
            <person name="Terry A."/>
            <person name="Salamov A."/>
            <person name="Fritz-Laylin L.K."/>
            <person name="Marechal-Drouard L."/>
            <person name="Marshall W.F."/>
            <person name="Qu L.H."/>
            <person name="Nelson D.R."/>
            <person name="Sanderfoot A.A."/>
            <person name="Spalding M.H."/>
            <person name="Kapitonov V.V."/>
            <person name="Ren Q."/>
            <person name="Ferris P."/>
            <person name="Lindquist E."/>
            <person name="Shapiro H."/>
            <person name="Lucas S.M."/>
            <person name="Grimwood J."/>
            <person name="Schmutz J."/>
            <person name="Cardol P."/>
            <person name="Cerutti H."/>
            <person name="Chanfreau G."/>
            <person name="Chen C.L."/>
            <person name="Cognat V."/>
            <person name="Croft M.T."/>
            <person name="Dent R."/>
            <person name="Dutcher S."/>
            <person name="Fernandez E."/>
            <person name="Fukuzawa H."/>
            <person name="Gonzalez-Ballester D."/>
            <person name="Gonzalez-Halphen D."/>
            <person name="Hallmann A."/>
            <person name="Hanikenne M."/>
            <person name="Hippler M."/>
            <person name="Inwood W."/>
            <person name="Jabbari K."/>
            <person name="Kalanon M."/>
            <person name="Kuras R."/>
            <person name="Lefebvre P.A."/>
            <person name="Lemaire S.D."/>
            <person name="Lobanov A.V."/>
            <person name="Lohr M."/>
            <person name="Manuell A."/>
            <person name="Meier I."/>
            <person name="Mets L."/>
            <person name="Mittag M."/>
            <person name="Mittelmeier T."/>
            <person name="Moroney J.V."/>
            <person name="Moseley J."/>
            <person name="Napoli C."/>
            <person name="Nedelcu A.M."/>
            <person name="Niyogi K."/>
            <person name="Novoselov S.V."/>
            <person name="Paulsen I.T."/>
            <person name="Pazour G."/>
            <person name="Purton S."/>
            <person name="Ral J.P."/>
            <person name="Riano-Pachon D.M."/>
            <person name="Riekhof W."/>
            <person name="Rymarquis L."/>
            <person name="Schroda M."/>
            <person name="Stern D."/>
            <person name="Umen J."/>
            <person name="Willows R."/>
            <person name="Wilson N."/>
            <person name="Zimmer S.L."/>
            <person name="Allmer J."/>
            <person name="Balk J."/>
            <person name="Bisova K."/>
            <person name="Chen C.J."/>
            <person name="Elias M."/>
            <person name="Gendler K."/>
            <person name="Hauser C."/>
            <person name="Lamb M.R."/>
            <person name="Ledford H."/>
            <person name="Long J.C."/>
            <person name="Minagawa J."/>
            <person name="Page M.D."/>
            <person name="Pan J."/>
            <person name="Pootakham W."/>
            <person name="Roje S."/>
            <person name="Rose A."/>
            <person name="Stahlberg E."/>
            <person name="Terauchi A.M."/>
            <person name="Yang P."/>
            <person name="Ball S."/>
            <person name="Bowler C."/>
            <person name="Dieckmann C.L."/>
            <person name="Gladyshev V.N."/>
            <person name="Green P."/>
            <person name="Jorgensen R."/>
            <person name="Mayfield S."/>
            <person name="Mueller-Roeber B."/>
            <person name="Rajamani S."/>
            <person name="Sayre R.T."/>
            <person name="Brokstein P."/>
            <person name="Dubchak I."/>
            <person name="Goodstein D."/>
            <person name="Hornick L."/>
            <person name="Huang Y.W."/>
            <person name="Jhaveri J."/>
            <person name="Luo Y."/>
            <person name="Martinez D."/>
            <person name="Ngau W.C."/>
            <person name="Otillar B."/>
            <person name="Poliakov A."/>
            <person name="Porter A."/>
            <person name="Szajkowski L."/>
            <person name="Werner G."/>
            <person name="Zhou K."/>
            <person name="Grigoriev I.V."/>
            <person name="Rokhsar D.S."/>
            <person name="Grossman A.R."/>
        </authorList>
    </citation>
    <scope>NUCLEOTIDE SEQUENCE [LARGE SCALE GENOMIC DNA]</scope>
    <source>
        <strain evidence="13">CC-503</strain>
    </source>
</reference>
<dbReference type="GO" id="GO:0005524">
    <property type="term" value="F:ATP binding"/>
    <property type="evidence" value="ECO:0007669"/>
    <property type="project" value="UniProtKB-UniRule"/>
</dbReference>
<dbReference type="SMART" id="SM00220">
    <property type="entry name" value="S_TKc"/>
    <property type="match status" value="1"/>
</dbReference>
<dbReference type="Gene3D" id="1.10.510.10">
    <property type="entry name" value="Transferase(Phosphotransferase) domain 1"/>
    <property type="match status" value="1"/>
</dbReference>
<dbReference type="GO" id="GO:0004674">
    <property type="term" value="F:protein serine/threonine kinase activity"/>
    <property type="evidence" value="ECO:0000318"/>
    <property type="project" value="GO_Central"/>
</dbReference>
<organism evidence="12 13">
    <name type="scientific">Chlamydomonas reinhardtii</name>
    <name type="common">Chlamydomonas smithii</name>
    <dbReference type="NCBI Taxonomy" id="3055"/>
    <lineage>
        <taxon>Eukaryota</taxon>
        <taxon>Viridiplantae</taxon>
        <taxon>Chlorophyta</taxon>
        <taxon>core chlorophytes</taxon>
        <taxon>Chlorophyceae</taxon>
        <taxon>CS clade</taxon>
        <taxon>Chlamydomonadales</taxon>
        <taxon>Chlamydomonadaceae</taxon>
        <taxon>Chlamydomonas</taxon>
    </lineage>
</organism>
<dbReference type="PANTHER" id="PTHR24055">
    <property type="entry name" value="MITOGEN-ACTIVATED PROTEIN KINASE"/>
    <property type="match status" value="1"/>
</dbReference>
<dbReference type="AlphaFoldDB" id="A0A2K3E864"/>
<feature type="binding site" evidence="9">
    <location>
        <position position="33"/>
    </location>
    <ligand>
        <name>ATP</name>
        <dbReference type="ChEBI" id="CHEBI:30616"/>
    </ligand>
</feature>
<dbReference type="InterPro" id="IPR008271">
    <property type="entry name" value="Ser/Thr_kinase_AS"/>
</dbReference>
<dbReference type="InterPro" id="IPR017441">
    <property type="entry name" value="Protein_kinase_ATP_BS"/>
</dbReference>
<dbReference type="EMBL" id="CM008962">
    <property type="protein sequence ID" value="PNW88973.1"/>
    <property type="molecule type" value="Genomic_DNA"/>
</dbReference>
<dbReference type="GeneID" id="5715784"/>
<feature type="region of interest" description="Disordered" evidence="10">
    <location>
        <begin position="845"/>
        <end position="879"/>
    </location>
</feature>
<accession>A0A2K3E864</accession>
<feature type="region of interest" description="Disordered" evidence="10">
    <location>
        <begin position="603"/>
        <end position="630"/>
    </location>
</feature>
<dbReference type="KEGG" id="cre:CHLRE_01g052800v5"/>
<evidence type="ECO:0000256" key="7">
    <source>
        <dbReference type="ARBA" id="ARBA00047811"/>
    </source>
</evidence>
<dbReference type="Proteomes" id="UP000006906">
    <property type="component" value="Chromosome 1"/>
</dbReference>
<dbReference type="Pfam" id="PF00069">
    <property type="entry name" value="Pkinase"/>
    <property type="match status" value="1"/>
</dbReference>
<evidence type="ECO:0000256" key="3">
    <source>
        <dbReference type="ARBA" id="ARBA00022679"/>
    </source>
</evidence>
<dbReference type="FunFam" id="3.30.200.20:FF:000049">
    <property type="entry name" value="cyclin-dependent kinase-like 1 isoform X1"/>
    <property type="match status" value="1"/>
</dbReference>
<evidence type="ECO:0000256" key="2">
    <source>
        <dbReference type="ARBA" id="ARBA00022527"/>
    </source>
</evidence>
<dbReference type="GO" id="GO:0005634">
    <property type="term" value="C:nucleus"/>
    <property type="evidence" value="ECO:0000318"/>
    <property type="project" value="GO_Central"/>
</dbReference>
<comment type="catalytic activity">
    <reaction evidence="8">
        <text>L-seryl-[protein] + ATP = O-phospho-L-seryl-[protein] + ADP + H(+)</text>
        <dbReference type="Rhea" id="RHEA:17989"/>
        <dbReference type="Rhea" id="RHEA-COMP:9863"/>
        <dbReference type="Rhea" id="RHEA-COMP:11604"/>
        <dbReference type="ChEBI" id="CHEBI:15378"/>
        <dbReference type="ChEBI" id="CHEBI:29999"/>
        <dbReference type="ChEBI" id="CHEBI:30616"/>
        <dbReference type="ChEBI" id="CHEBI:83421"/>
        <dbReference type="ChEBI" id="CHEBI:456216"/>
        <dbReference type="EC" id="2.7.11.22"/>
    </reaction>
</comment>
<dbReference type="FunFam" id="1.10.510.10:FF:000980">
    <property type="entry name" value="Predicted protein"/>
    <property type="match status" value="1"/>
</dbReference>
<dbReference type="RefSeq" id="XP_042928908.1">
    <property type="nucleotide sequence ID" value="XM_043058993.1"/>
</dbReference>
<feature type="compositionally biased region" description="Gly residues" evidence="10">
    <location>
        <begin position="565"/>
        <end position="584"/>
    </location>
</feature>
<feature type="region of interest" description="Disordered" evidence="10">
    <location>
        <begin position="565"/>
        <end position="588"/>
    </location>
</feature>
<dbReference type="OrthoDB" id="538973at2759"/>
<sequence>MQNYDYIQTVGEGAYGEVWQCRDKITGRVVAVKGFKAAHEDKDIMRLAMREAKMLEAVSHENVVRLITAFKSKSGRVYMVFDYAGSSVQSVMERAGGGLGGAATKLLSWQLLQAAAHLHGNKVLHRDIKPANILVDSSGVAKLCDFGFARAVRCGPREAQRCTSYVVTRWYRAPEVLVSDEYGAASDIWSVGCSIAEFAVGRALFPGSSTADQLWRIMRCFGPLPSGLSMRMATDPRLRSLCAPQPLSRNLRQRLPEVEPRLLELVAACLRLDPAARPTAAELLQMPYFWDVPKLIAGTQLAAALAAERREAARMMAARMAAKAAAAMAAGSDGGGGVGTVPPAPAAATAAAAAAGVLSRHHLSSRLAGAAKGCSGGGAAVVAGAGRLFGGTANSSLHAAVPQSLHSGMRPQRRPSSLRHMDSGGGLYTTTEVSWDEVGTPVGAPMLRADPGALLPHVRPPHGAPYQVPPPGCQSTVNSTTGSSSFLLPLYNGELQADMEAAATGGGGGVPSFTSTVHNGGSSRASGRLPSAAVRRSLTAGGGSESLGDIVEAVEVNYEAVERTGGGGDAGAAAAGRGGGGGSGNDRRKKSWLLSLRIPEDGRTAGLSGQVGAGATPGGAAGGGGGGGSHRRSGLIASLVGMMMMGGGGSAAGSGVVSNAGDLSPDRALVLPGGDEHGTPRNGAPDAHDPILSPDGDGVWGRHRGAANYTSSTPASRASGGLQQQQQRQRQIHSHNPHYSRSHYLTTAAGSQQQQRPQQNMQSSSMTDSPLSPTSPGGLQQQLKAAAASAASSVAGVTQEQQAYAQQQQQQQPLIGRSFSSTLGQAVSSRAMSRLRAAATAASGGVAGLSSSGQLGSSMPRTPPQQQQPTRGPKDIPVQRTCRSVQQSQPLPAWGVEQATMAVAGASAGGGGGSGRFAAGGYAAAVSGRTGLRQDPSATMLLPVPASAATAAVPGVDVGGSDRGSSSIVIPTVSTTITAEGLPRAMSSGGQSRCSLPTIVPAPAANASGSGTLPAVSPAVASGAAALRQLLTSGDSLRDTEEEASQSVSQQVVLLPPPRPMSAATARVVPYGGPTVGVAAPAVPVHHVASGVPSDGAVSSGTAAATSAAYYSGGGRAAALLCAQADQRQQLQPRQQPGKSERSSGGGLSRIVRAFKSAIKGKK</sequence>
<evidence type="ECO:0000256" key="4">
    <source>
        <dbReference type="ARBA" id="ARBA00022741"/>
    </source>
</evidence>
<dbReference type="PROSITE" id="PS00108">
    <property type="entry name" value="PROTEIN_KINASE_ST"/>
    <property type="match status" value="1"/>
</dbReference>
<dbReference type="PROSITE" id="PS00107">
    <property type="entry name" value="PROTEIN_KINASE_ATP"/>
    <property type="match status" value="1"/>
</dbReference>
<dbReference type="STRING" id="3055.A0A2K3E864"/>
<gene>
    <name evidence="12" type="ORF">CHLRE_01g052800v5</name>
</gene>
<dbReference type="InterPro" id="IPR011009">
    <property type="entry name" value="Kinase-like_dom_sf"/>
</dbReference>
<evidence type="ECO:0000313" key="12">
    <source>
        <dbReference type="EMBL" id="PNW88973.1"/>
    </source>
</evidence>
<feature type="compositionally biased region" description="Low complexity" evidence="10">
    <location>
        <begin position="751"/>
        <end position="765"/>
    </location>
</feature>
<evidence type="ECO:0000256" key="8">
    <source>
        <dbReference type="ARBA" id="ARBA00048367"/>
    </source>
</evidence>
<dbReference type="InParanoid" id="A0A2K3E864"/>
<feature type="compositionally biased region" description="Polar residues" evidence="10">
    <location>
        <begin position="766"/>
        <end position="783"/>
    </location>
</feature>
<keyword evidence="2" id="KW-0723">Serine/threonine-protein kinase</keyword>
<keyword evidence="13" id="KW-1185">Reference proteome</keyword>
<dbReference type="EC" id="2.7.11.22" evidence="1"/>
<dbReference type="InterPro" id="IPR050117">
    <property type="entry name" value="MAPK"/>
</dbReference>
<dbReference type="PROSITE" id="PS50011">
    <property type="entry name" value="PROTEIN_KINASE_DOM"/>
    <property type="match status" value="1"/>
</dbReference>
<keyword evidence="5" id="KW-0418">Kinase</keyword>
<keyword evidence="3" id="KW-0808">Transferase</keyword>
<comment type="catalytic activity">
    <reaction evidence="7">
        <text>L-threonyl-[protein] + ATP = O-phospho-L-threonyl-[protein] + ADP + H(+)</text>
        <dbReference type="Rhea" id="RHEA:46608"/>
        <dbReference type="Rhea" id="RHEA-COMP:11060"/>
        <dbReference type="Rhea" id="RHEA-COMP:11605"/>
        <dbReference type="ChEBI" id="CHEBI:15378"/>
        <dbReference type="ChEBI" id="CHEBI:30013"/>
        <dbReference type="ChEBI" id="CHEBI:30616"/>
        <dbReference type="ChEBI" id="CHEBI:61977"/>
        <dbReference type="ChEBI" id="CHEBI:456216"/>
        <dbReference type="EC" id="2.7.11.22"/>
    </reaction>
</comment>
<protein>
    <recommendedName>
        <fullName evidence="1">cyclin-dependent kinase</fullName>
        <ecNumber evidence="1">2.7.11.22</ecNumber>
    </recommendedName>
</protein>
<dbReference type="GO" id="GO:0004693">
    <property type="term" value="F:cyclin-dependent protein serine/threonine kinase activity"/>
    <property type="evidence" value="ECO:0007669"/>
    <property type="project" value="UniProtKB-EC"/>
</dbReference>
<keyword evidence="6 9" id="KW-0067">ATP-binding</keyword>
<evidence type="ECO:0000259" key="11">
    <source>
        <dbReference type="PROSITE" id="PS50011"/>
    </source>
</evidence>
<evidence type="ECO:0000256" key="10">
    <source>
        <dbReference type="SAM" id="MobiDB-lite"/>
    </source>
</evidence>
<dbReference type="Gramene" id="PNW88973">
    <property type="protein sequence ID" value="PNW88973"/>
    <property type="gene ID" value="CHLRE_01g052800v5"/>
</dbReference>
<evidence type="ECO:0000313" key="13">
    <source>
        <dbReference type="Proteomes" id="UP000006906"/>
    </source>
</evidence>
<dbReference type="Gene3D" id="3.30.200.20">
    <property type="entry name" value="Phosphorylase Kinase, domain 1"/>
    <property type="match status" value="1"/>
</dbReference>